<dbReference type="InterPro" id="IPR017439">
    <property type="entry name" value="Amidohydrolase"/>
</dbReference>
<dbReference type="Gene3D" id="3.40.630.10">
    <property type="entry name" value="Zn peptidases"/>
    <property type="match status" value="1"/>
</dbReference>
<dbReference type="AlphaFoldDB" id="A0A382PE40"/>
<dbReference type="SUPFAM" id="SSF53187">
    <property type="entry name" value="Zn-dependent exopeptidases"/>
    <property type="match status" value="1"/>
</dbReference>
<organism evidence="1">
    <name type="scientific">marine metagenome</name>
    <dbReference type="NCBI Taxonomy" id="408172"/>
    <lineage>
        <taxon>unclassified sequences</taxon>
        <taxon>metagenomes</taxon>
        <taxon>ecological metagenomes</taxon>
    </lineage>
</organism>
<sequence>MRVIKEINKFHDEMTTWRRDIHQHPELGYEERRTSDFVAAKLKEFGIEVNQGLAKTGVVGTISNGHGPSIGLRADIDALP</sequence>
<reference evidence="1" key="1">
    <citation type="submission" date="2018-05" db="EMBL/GenBank/DDBJ databases">
        <authorList>
            <person name="Lanie J.A."/>
            <person name="Ng W.-L."/>
            <person name="Kazmierczak K.M."/>
            <person name="Andrzejewski T.M."/>
            <person name="Davidsen T.M."/>
            <person name="Wayne K.J."/>
            <person name="Tettelin H."/>
            <person name="Glass J.I."/>
            <person name="Rusch D."/>
            <person name="Podicherti R."/>
            <person name="Tsui H.-C.T."/>
            <person name="Winkler M.E."/>
        </authorList>
    </citation>
    <scope>NUCLEOTIDE SEQUENCE</scope>
</reference>
<evidence type="ECO:0000313" key="1">
    <source>
        <dbReference type="EMBL" id="SVC70202.1"/>
    </source>
</evidence>
<protein>
    <recommendedName>
        <fullName evidence="2">Peptidase M20 dimerisation domain-containing protein</fullName>
    </recommendedName>
</protein>
<gene>
    <name evidence="1" type="ORF">METZ01_LOCUS323056</name>
</gene>
<dbReference type="PANTHER" id="PTHR11014">
    <property type="entry name" value="PEPTIDASE M20 FAMILY MEMBER"/>
    <property type="match status" value="1"/>
</dbReference>
<proteinExistence type="predicted"/>
<feature type="non-terminal residue" evidence="1">
    <location>
        <position position="80"/>
    </location>
</feature>
<accession>A0A382PE40</accession>
<dbReference type="GO" id="GO:0016787">
    <property type="term" value="F:hydrolase activity"/>
    <property type="evidence" value="ECO:0007669"/>
    <property type="project" value="InterPro"/>
</dbReference>
<evidence type="ECO:0008006" key="2">
    <source>
        <dbReference type="Google" id="ProtNLM"/>
    </source>
</evidence>
<name>A0A382PE40_9ZZZZ</name>
<dbReference type="PANTHER" id="PTHR11014:SF63">
    <property type="entry name" value="METALLOPEPTIDASE, PUTATIVE (AFU_ORTHOLOGUE AFUA_6G09600)-RELATED"/>
    <property type="match status" value="1"/>
</dbReference>
<dbReference type="EMBL" id="UINC01105909">
    <property type="protein sequence ID" value="SVC70202.1"/>
    <property type="molecule type" value="Genomic_DNA"/>
</dbReference>